<proteinExistence type="predicted"/>
<gene>
    <name evidence="1" type="ORF">FHS90_000450</name>
</gene>
<keyword evidence="2" id="KW-1185">Reference proteome</keyword>
<dbReference type="AlphaFoldDB" id="A0A839GDZ5"/>
<comment type="caution">
    <text evidence="1">The sequence shown here is derived from an EMBL/GenBank/DDBJ whole genome shotgun (WGS) entry which is preliminary data.</text>
</comment>
<evidence type="ECO:0000313" key="1">
    <source>
        <dbReference type="EMBL" id="MBA9075753.1"/>
    </source>
</evidence>
<protein>
    <submittedName>
        <fullName evidence="1">Uncharacterized protein</fullName>
    </submittedName>
</protein>
<reference evidence="1 2" key="1">
    <citation type="submission" date="2020-08" db="EMBL/GenBank/DDBJ databases">
        <title>Genomic Encyclopedia of Type Strains, Phase IV (KMG-IV): sequencing the most valuable type-strain genomes for metagenomic binning, comparative biology and taxonomic classification.</title>
        <authorList>
            <person name="Goeker M."/>
        </authorList>
    </citation>
    <scope>NUCLEOTIDE SEQUENCE [LARGE SCALE GENOMIC DNA]</scope>
    <source>
        <strain evidence="1 2">DSM 29854</strain>
    </source>
</reference>
<accession>A0A839GDZ5</accession>
<sequence length="164" mass="18487">MSASHYQQLVDLVLTQDHASLQPQLSPLYQDLNQAFKDARPGRKSQEEISYRFERLRLGIGILLMQLLMDLGGDEDSQEVRDLLQQALAAGNVAEIDKTIQQKSHLFEDLYTDLYVNTEAEAVLALFEATLHASSKEEADEIIVEALDLAQDLEFDQEDPDTHA</sequence>
<evidence type="ECO:0000313" key="2">
    <source>
        <dbReference type="Proteomes" id="UP000563094"/>
    </source>
</evidence>
<dbReference type="RefSeq" id="WP_153042849.1">
    <property type="nucleotide sequence ID" value="NZ_JACJIQ010000001.1"/>
</dbReference>
<name>A0A839GDZ5_9BACT</name>
<dbReference type="EMBL" id="JACJIQ010000001">
    <property type="protein sequence ID" value="MBA9075753.1"/>
    <property type="molecule type" value="Genomic_DNA"/>
</dbReference>
<dbReference type="Proteomes" id="UP000563094">
    <property type="component" value="Unassembled WGS sequence"/>
</dbReference>
<organism evidence="1 2">
    <name type="scientific">Rufibacter quisquiliarum</name>
    <dbReference type="NCBI Taxonomy" id="1549639"/>
    <lineage>
        <taxon>Bacteria</taxon>
        <taxon>Pseudomonadati</taxon>
        <taxon>Bacteroidota</taxon>
        <taxon>Cytophagia</taxon>
        <taxon>Cytophagales</taxon>
        <taxon>Hymenobacteraceae</taxon>
        <taxon>Rufibacter</taxon>
    </lineage>
</organism>